<feature type="domain" description="Ig-like" evidence="1">
    <location>
        <begin position="1"/>
        <end position="80"/>
    </location>
</feature>
<dbReference type="Gene3D" id="2.60.40.10">
    <property type="entry name" value="Immunoglobulins"/>
    <property type="match status" value="1"/>
</dbReference>
<dbReference type="Proteomes" id="UP000828390">
    <property type="component" value="Unassembled WGS sequence"/>
</dbReference>
<name>A0A9D4J6R2_DREPO</name>
<reference evidence="2" key="2">
    <citation type="submission" date="2020-11" db="EMBL/GenBank/DDBJ databases">
        <authorList>
            <person name="McCartney M.A."/>
            <person name="Auch B."/>
            <person name="Kono T."/>
            <person name="Mallez S."/>
            <person name="Becker A."/>
            <person name="Gohl D.M."/>
            <person name="Silverstein K.A.T."/>
            <person name="Koren S."/>
            <person name="Bechman K.B."/>
            <person name="Herman A."/>
            <person name="Abrahante J.E."/>
            <person name="Garbe J."/>
        </authorList>
    </citation>
    <scope>NUCLEOTIDE SEQUENCE</scope>
    <source>
        <strain evidence="2">Duluth1</strain>
        <tissue evidence="2">Whole animal</tissue>
    </source>
</reference>
<dbReference type="EMBL" id="JAIWYP010000007">
    <property type="protein sequence ID" value="KAH3797287.1"/>
    <property type="molecule type" value="Genomic_DNA"/>
</dbReference>
<dbReference type="InterPro" id="IPR007110">
    <property type="entry name" value="Ig-like_dom"/>
</dbReference>
<evidence type="ECO:0000313" key="2">
    <source>
        <dbReference type="EMBL" id="KAH3797287.1"/>
    </source>
</evidence>
<keyword evidence="3" id="KW-1185">Reference proteome</keyword>
<comment type="caution">
    <text evidence="2">The sequence shown here is derived from an EMBL/GenBank/DDBJ whole genome shotgun (WGS) entry which is preliminary data.</text>
</comment>
<accession>A0A9D4J6R2</accession>
<protein>
    <recommendedName>
        <fullName evidence="1">Ig-like domain-containing protein</fullName>
    </recommendedName>
</protein>
<dbReference type="PROSITE" id="PS50835">
    <property type="entry name" value="IG_LIKE"/>
    <property type="match status" value="1"/>
</dbReference>
<sequence>MGNTDVTVYENRPAQSIVCYVDSNPGSAITLLKDGILVKKTVNSHELESPLRNYCNDSGVYTCLSVNDYNTDGASIKNISFHVECK</sequence>
<gene>
    <name evidence="2" type="ORF">DPMN_150865</name>
</gene>
<dbReference type="InterPro" id="IPR036179">
    <property type="entry name" value="Ig-like_dom_sf"/>
</dbReference>
<dbReference type="InterPro" id="IPR013783">
    <property type="entry name" value="Ig-like_fold"/>
</dbReference>
<reference evidence="2" key="1">
    <citation type="journal article" date="2019" name="bioRxiv">
        <title>The Genome of the Zebra Mussel, Dreissena polymorpha: A Resource for Invasive Species Research.</title>
        <authorList>
            <person name="McCartney M.A."/>
            <person name="Auch B."/>
            <person name="Kono T."/>
            <person name="Mallez S."/>
            <person name="Zhang Y."/>
            <person name="Obille A."/>
            <person name="Becker A."/>
            <person name="Abrahante J.E."/>
            <person name="Garbe J."/>
            <person name="Badalamenti J.P."/>
            <person name="Herman A."/>
            <person name="Mangelson H."/>
            <person name="Liachko I."/>
            <person name="Sullivan S."/>
            <person name="Sone E.D."/>
            <person name="Koren S."/>
            <person name="Silverstein K.A.T."/>
            <person name="Beckman K.B."/>
            <person name="Gohl D.M."/>
        </authorList>
    </citation>
    <scope>NUCLEOTIDE SEQUENCE</scope>
    <source>
        <strain evidence="2">Duluth1</strain>
        <tissue evidence="2">Whole animal</tissue>
    </source>
</reference>
<dbReference type="SUPFAM" id="SSF48726">
    <property type="entry name" value="Immunoglobulin"/>
    <property type="match status" value="1"/>
</dbReference>
<evidence type="ECO:0000259" key="1">
    <source>
        <dbReference type="PROSITE" id="PS50835"/>
    </source>
</evidence>
<dbReference type="AlphaFoldDB" id="A0A9D4J6R2"/>
<organism evidence="2 3">
    <name type="scientific">Dreissena polymorpha</name>
    <name type="common">Zebra mussel</name>
    <name type="synonym">Mytilus polymorpha</name>
    <dbReference type="NCBI Taxonomy" id="45954"/>
    <lineage>
        <taxon>Eukaryota</taxon>
        <taxon>Metazoa</taxon>
        <taxon>Spiralia</taxon>
        <taxon>Lophotrochozoa</taxon>
        <taxon>Mollusca</taxon>
        <taxon>Bivalvia</taxon>
        <taxon>Autobranchia</taxon>
        <taxon>Heteroconchia</taxon>
        <taxon>Euheterodonta</taxon>
        <taxon>Imparidentia</taxon>
        <taxon>Neoheterodontei</taxon>
        <taxon>Myida</taxon>
        <taxon>Dreissenoidea</taxon>
        <taxon>Dreissenidae</taxon>
        <taxon>Dreissena</taxon>
    </lineage>
</organism>
<proteinExistence type="predicted"/>
<evidence type="ECO:0000313" key="3">
    <source>
        <dbReference type="Proteomes" id="UP000828390"/>
    </source>
</evidence>